<evidence type="ECO:0000313" key="3">
    <source>
        <dbReference type="EMBL" id="GGF23917.1"/>
    </source>
</evidence>
<evidence type="ECO:0000259" key="2">
    <source>
        <dbReference type="Pfam" id="PF13400"/>
    </source>
</evidence>
<feature type="domain" description="Putative Flp pilus-assembly TadG-like N-terminal" evidence="2">
    <location>
        <begin position="14"/>
        <end position="60"/>
    </location>
</feature>
<keyword evidence="4" id="KW-1185">Reference proteome</keyword>
<comment type="caution">
    <text evidence="3">The sequence shown here is derived from an EMBL/GenBank/DDBJ whole genome shotgun (WGS) entry which is preliminary data.</text>
</comment>
<evidence type="ECO:0000256" key="1">
    <source>
        <dbReference type="SAM" id="Phobius"/>
    </source>
</evidence>
<keyword evidence="1" id="KW-0472">Membrane</keyword>
<keyword evidence="1" id="KW-0812">Transmembrane</keyword>
<dbReference type="AlphaFoldDB" id="A0A917EWY4"/>
<keyword evidence="1" id="KW-1133">Transmembrane helix</keyword>
<organism evidence="3 4">
    <name type="scientific">Halobacillus andaensis</name>
    <dbReference type="NCBI Taxonomy" id="1176239"/>
    <lineage>
        <taxon>Bacteria</taxon>
        <taxon>Bacillati</taxon>
        <taxon>Bacillota</taxon>
        <taxon>Bacilli</taxon>
        <taxon>Bacillales</taxon>
        <taxon>Bacillaceae</taxon>
        <taxon>Halobacillus</taxon>
    </lineage>
</organism>
<evidence type="ECO:0000313" key="4">
    <source>
        <dbReference type="Proteomes" id="UP000660110"/>
    </source>
</evidence>
<reference evidence="3" key="2">
    <citation type="submission" date="2020-09" db="EMBL/GenBank/DDBJ databases">
        <authorList>
            <person name="Sun Q."/>
            <person name="Zhou Y."/>
        </authorList>
    </citation>
    <scope>NUCLEOTIDE SEQUENCE</scope>
    <source>
        <strain evidence="3">CGMCC 1.12153</strain>
    </source>
</reference>
<gene>
    <name evidence="3" type="ORF">GCM10010954_23510</name>
</gene>
<reference evidence="3" key="1">
    <citation type="journal article" date="2014" name="Int. J. Syst. Evol. Microbiol.">
        <title>Complete genome sequence of Corynebacterium casei LMG S-19264T (=DSM 44701T), isolated from a smear-ripened cheese.</title>
        <authorList>
            <consortium name="US DOE Joint Genome Institute (JGI-PGF)"/>
            <person name="Walter F."/>
            <person name="Albersmeier A."/>
            <person name="Kalinowski J."/>
            <person name="Ruckert C."/>
        </authorList>
    </citation>
    <scope>NUCLEOTIDE SEQUENCE</scope>
    <source>
        <strain evidence="3">CGMCC 1.12153</strain>
    </source>
</reference>
<proteinExistence type="predicted"/>
<name>A0A917EWY4_HALAA</name>
<protein>
    <recommendedName>
        <fullName evidence="2">Putative Flp pilus-assembly TadG-like N-terminal domain-containing protein</fullName>
    </recommendedName>
</protein>
<dbReference type="Pfam" id="PF13400">
    <property type="entry name" value="Tad"/>
    <property type="match status" value="1"/>
</dbReference>
<sequence>MRRRIRELFNREDGNALVFTALCLFVFCGFVALVVDGGSLFLEKSKLQKGVDASALAGVQEVLTSLSEAEAIAKEYGQKNGYTLAGAEVLTGDNFVEVEKVSEVPLTFAKVLGFDLTEVRAFSRAEISGTLKKREGIVPIGIKQEEFNPSDSFTMHFQPGNGENASVKGNFGFLDIDHPEHNTLRDKIKYGVTMEISDDIYESTETGFKWGHVKQSIDYRINADASEPHCQSYETADDSCERVIIVPIVETYSDVNGKSQVKIIGFAAFWIESLEKHEIKGRFIETITYGEFSEEGEESDYGVYGVRLVQ</sequence>
<dbReference type="InterPro" id="IPR028087">
    <property type="entry name" value="Tad_N"/>
</dbReference>
<dbReference type="EMBL" id="BMEL01000003">
    <property type="protein sequence ID" value="GGF23917.1"/>
    <property type="molecule type" value="Genomic_DNA"/>
</dbReference>
<dbReference type="RefSeq" id="WP_188377718.1">
    <property type="nucleotide sequence ID" value="NZ_BMEL01000003.1"/>
</dbReference>
<feature type="transmembrane region" description="Helical" evidence="1">
    <location>
        <begin position="16"/>
        <end position="35"/>
    </location>
</feature>
<accession>A0A917EWY4</accession>
<dbReference type="Proteomes" id="UP000660110">
    <property type="component" value="Unassembled WGS sequence"/>
</dbReference>